<dbReference type="EMBL" id="JAPWTK010000275">
    <property type="protein sequence ID" value="KAJ8943807.1"/>
    <property type="molecule type" value="Genomic_DNA"/>
</dbReference>
<name>A0AAV8XYM5_9CUCU</name>
<dbReference type="AlphaFoldDB" id="A0AAV8XYM5"/>
<evidence type="ECO:0008006" key="3">
    <source>
        <dbReference type="Google" id="ProtNLM"/>
    </source>
</evidence>
<organism evidence="1 2">
    <name type="scientific">Aromia moschata</name>
    <dbReference type="NCBI Taxonomy" id="1265417"/>
    <lineage>
        <taxon>Eukaryota</taxon>
        <taxon>Metazoa</taxon>
        <taxon>Ecdysozoa</taxon>
        <taxon>Arthropoda</taxon>
        <taxon>Hexapoda</taxon>
        <taxon>Insecta</taxon>
        <taxon>Pterygota</taxon>
        <taxon>Neoptera</taxon>
        <taxon>Endopterygota</taxon>
        <taxon>Coleoptera</taxon>
        <taxon>Polyphaga</taxon>
        <taxon>Cucujiformia</taxon>
        <taxon>Chrysomeloidea</taxon>
        <taxon>Cerambycidae</taxon>
        <taxon>Cerambycinae</taxon>
        <taxon>Callichromatini</taxon>
        <taxon>Aromia</taxon>
    </lineage>
</organism>
<evidence type="ECO:0000313" key="1">
    <source>
        <dbReference type="EMBL" id="KAJ8943807.1"/>
    </source>
</evidence>
<reference evidence="1" key="1">
    <citation type="journal article" date="2023" name="Insect Mol. Biol.">
        <title>Genome sequencing provides insights into the evolution of gene families encoding plant cell wall-degrading enzymes in longhorned beetles.</title>
        <authorList>
            <person name="Shin N.R."/>
            <person name="Okamura Y."/>
            <person name="Kirsch R."/>
            <person name="Pauchet Y."/>
        </authorList>
    </citation>
    <scope>NUCLEOTIDE SEQUENCE</scope>
    <source>
        <strain evidence="1">AMC_N1</strain>
    </source>
</reference>
<comment type="caution">
    <text evidence="1">The sequence shown here is derived from an EMBL/GenBank/DDBJ whole genome shotgun (WGS) entry which is preliminary data.</text>
</comment>
<proteinExistence type="predicted"/>
<accession>A0AAV8XYM5</accession>
<dbReference type="Proteomes" id="UP001162162">
    <property type="component" value="Unassembled WGS sequence"/>
</dbReference>
<protein>
    <recommendedName>
        <fullName evidence="3">FBD domain-containing protein</fullName>
    </recommendedName>
</protein>
<evidence type="ECO:0000313" key="2">
    <source>
        <dbReference type="Proteomes" id="UP001162162"/>
    </source>
</evidence>
<keyword evidence="2" id="KW-1185">Reference proteome</keyword>
<gene>
    <name evidence="1" type="ORF">NQ318_020879</name>
</gene>
<sequence>MYLRGLDPKRSNFNSKMICLSHLFFHLSWDLNGDDNKFVNLEIRNNKENIDDILLQMVMECPNLKRLFFDGVVNEDMNLINEICKHKRSAKVSCENNLRLTSPSYIDKPMKQVEVEAGSGLNSFTKQALI</sequence>